<dbReference type="Proteomes" id="UP000051291">
    <property type="component" value="Unassembled WGS sequence"/>
</dbReference>
<keyword evidence="2" id="KW-1185">Reference proteome</keyword>
<comment type="caution">
    <text evidence="1">The sequence shown here is derived from an EMBL/GenBank/DDBJ whole genome shotgun (WGS) entry which is preliminary data.</text>
</comment>
<evidence type="ECO:0000313" key="1">
    <source>
        <dbReference type="EMBL" id="KRM52888.1"/>
    </source>
</evidence>
<accession>A0A0R1ZDG7</accession>
<reference evidence="1 2" key="1">
    <citation type="journal article" date="2015" name="Genome Announc.">
        <title>Expanding the biotechnology potential of lactobacilli through comparative genomics of 213 strains and associated genera.</title>
        <authorList>
            <person name="Sun Z."/>
            <person name="Harris H.M."/>
            <person name="McCann A."/>
            <person name="Guo C."/>
            <person name="Argimon S."/>
            <person name="Zhang W."/>
            <person name="Yang X."/>
            <person name="Jeffery I.B."/>
            <person name="Cooney J.C."/>
            <person name="Kagawa T.F."/>
            <person name="Liu W."/>
            <person name="Song Y."/>
            <person name="Salvetti E."/>
            <person name="Wrobel A."/>
            <person name="Rasinkangas P."/>
            <person name="Parkhill J."/>
            <person name="Rea M.C."/>
            <person name="O'Sullivan O."/>
            <person name="Ritari J."/>
            <person name="Douillard F.P."/>
            <person name="Paul Ross R."/>
            <person name="Yang R."/>
            <person name="Briner A.E."/>
            <person name="Felis G.E."/>
            <person name="de Vos W.M."/>
            <person name="Barrangou R."/>
            <person name="Klaenhammer T.R."/>
            <person name="Caufield P.W."/>
            <person name="Cui Y."/>
            <person name="Zhang H."/>
            <person name="O'Toole P.W."/>
        </authorList>
    </citation>
    <scope>NUCLEOTIDE SEQUENCE [LARGE SCALE GENOMIC DNA]</scope>
    <source>
        <strain evidence="1 2">DSM 20653</strain>
    </source>
</reference>
<proteinExistence type="predicted"/>
<dbReference type="PATRIC" id="fig|1423820.4.peg.168"/>
<evidence type="ECO:0000313" key="2">
    <source>
        <dbReference type="Proteomes" id="UP000051291"/>
    </source>
</evidence>
<dbReference type="AlphaFoldDB" id="A0A0R1ZDG7"/>
<name>A0A0R1ZDG7_9LACO</name>
<organism evidence="1 2">
    <name type="scientific">Ligilactobacillus araffinosus DSM 20653</name>
    <dbReference type="NCBI Taxonomy" id="1423820"/>
    <lineage>
        <taxon>Bacteria</taxon>
        <taxon>Bacillati</taxon>
        <taxon>Bacillota</taxon>
        <taxon>Bacilli</taxon>
        <taxon>Lactobacillales</taxon>
        <taxon>Lactobacillaceae</taxon>
        <taxon>Ligilactobacillus</taxon>
    </lineage>
</organism>
<dbReference type="EMBL" id="AYYZ01000012">
    <property type="protein sequence ID" value="KRM52888.1"/>
    <property type="molecule type" value="Genomic_DNA"/>
</dbReference>
<protein>
    <submittedName>
        <fullName evidence="1">Uncharacterized protein</fullName>
    </submittedName>
</protein>
<gene>
    <name evidence="1" type="ORF">FC64_GL000165</name>
</gene>
<sequence>MNNLQLITRNNASVMIQKRMKTGKRLHVILTTWKRDRKIEITQNGGNYQLNENGFKHFQASKLNQQKCISVLKERMNIEFPRSHQIYIAFK</sequence>